<dbReference type="Proteomes" id="UP001432180">
    <property type="component" value="Chromosome"/>
</dbReference>
<gene>
    <name evidence="5" type="ORF">Thiowin_04295</name>
</gene>
<dbReference type="CDD" id="cd07989">
    <property type="entry name" value="LPLAT_AGPAT-like"/>
    <property type="match status" value="1"/>
</dbReference>
<evidence type="ECO:0000313" key="6">
    <source>
        <dbReference type="Proteomes" id="UP001432180"/>
    </source>
</evidence>
<dbReference type="RefSeq" id="WP_328984935.1">
    <property type="nucleotide sequence ID" value="NZ_CP121472.1"/>
</dbReference>
<sequence length="239" mass="26863">MILKNGKDRTYHFFRWVFDSRRRTDALYHAVYLPVRLLFGLIVRGAENLPSTGPAIFAFNHGSHYDGFFMMFALYRFRPYPRALPVYWHGMLSMPVISSFLRAHGGFSISHDASQAQTRTGEVIAMRNALESGIPILMAPEGKRNSRLGRFQQGAAMLSLNTGCPIVPCSLRGVNKLYDQLPFPNRICGRVEVCFHPPIIPSGPVTEQPDMLTVKSLTQSLWKVIASGIDYPVATELMD</sequence>
<dbReference type="Pfam" id="PF01553">
    <property type="entry name" value="Acyltransferase"/>
    <property type="match status" value="1"/>
</dbReference>
<protein>
    <submittedName>
        <fullName evidence="5">2-acyl-glycerophospho-ethanolamine acyltransferase</fullName>
    </submittedName>
</protein>
<feature type="domain" description="Phospholipid/glycerol acyltransferase" evidence="4">
    <location>
        <begin position="55"/>
        <end position="174"/>
    </location>
</feature>
<evidence type="ECO:0000313" key="5">
    <source>
        <dbReference type="EMBL" id="WPL19188.1"/>
    </source>
</evidence>
<reference evidence="5 6" key="1">
    <citation type="journal article" date="2023" name="Microorganisms">
        <title>Thiorhodovibrio frisius and Trv. litoralis spp. nov., Two Novel Members from a Clade of Fastidious Purple Sulfur Bacteria That Exhibit Unique Red-Shifted Light-Harvesting Capabilities.</title>
        <authorList>
            <person name="Methner A."/>
            <person name="Kuzyk S.B."/>
            <person name="Petersen J."/>
            <person name="Bauer S."/>
            <person name="Brinkmann H."/>
            <person name="Sichau K."/>
            <person name="Wanner G."/>
            <person name="Wolf J."/>
            <person name="Neumann-Schaal M."/>
            <person name="Henke P."/>
            <person name="Tank M."/>
            <person name="Sproer C."/>
            <person name="Bunk B."/>
            <person name="Overmann J."/>
        </authorList>
    </citation>
    <scope>NUCLEOTIDE SEQUENCE [LARGE SCALE GENOMIC DNA]</scope>
    <source>
        <strain evidence="5 6">DSM 6702</strain>
    </source>
</reference>
<keyword evidence="6" id="KW-1185">Reference proteome</keyword>
<dbReference type="EMBL" id="CP121472">
    <property type="protein sequence ID" value="WPL19188.1"/>
    <property type="molecule type" value="Genomic_DNA"/>
</dbReference>
<evidence type="ECO:0000256" key="2">
    <source>
        <dbReference type="ARBA" id="ARBA00022679"/>
    </source>
</evidence>
<proteinExistence type="predicted"/>
<keyword evidence="2" id="KW-0808">Transferase</keyword>
<dbReference type="SUPFAM" id="SSF69593">
    <property type="entry name" value="Glycerol-3-phosphate (1)-acyltransferase"/>
    <property type="match status" value="1"/>
</dbReference>
<dbReference type="SMART" id="SM00563">
    <property type="entry name" value="PlsC"/>
    <property type="match status" value="1"/>
</dbReference>
<evidence type="ECO:0000259" key="4">
    <source>
        <dbReference type="SMART" id="SM00563"/>
    </source>
</evidence>
<comment type="pathway">
    <text evidence="1">Lipid metabolism.</text>
</comment>
<dbReference type="PANTHER" id="PTHR10434">
    <property type="entry name" value="1-ACYL-SN-GLYCEROL-3-PHOSPHATE ACYLTRANSFERASE"/>
    <property type="match status" value="1"/>
</dbReference>
<dbReference type="GO" id="GO:0016746">
    <property type="term" value="F:acyltransferase activity"/>
    <property type="evidence" value="ECO:0007669"/>
    <property type="project" value="UniProtKB-KW"/>
</dbReference>
<keyword evidence="3 5" id="KW-0012">Acyltransferase</keyword>
<name>A0ABZ0SEW7_9GAMM</name>
<dbReference type="InterPro" id="IPR002123">
    <property type="entry name" value="Plipid/glycerol_acylTrfase"/>
</dbReference>
<evidence type="ECO:0000256" key="3">
    <source>
        <dbReference type="ARBA" id="ARBA00023315"/>
    </source>
</evidence>
<accession>A0ABZ0SEW7</accession>
<dbReference type="PANTHER" id="PTHR10434:SF11">
    <property type="entry name" value="1-ACYL-SN-GLYCEROL-3-PHOSPHATE ACYLTRANSFERASE"/>
    <property type="match status" value="1"/>
</dbReference>
<evidence type="ECO:0000256" key="1">
    <source>
        <dbReference type="ARBA" id="ARBA00005189"/>
    </source>
</evidence>
<organism evidence="5 6">
    <name type="scientific">Thiorhodovibrio winogradskyi</name>
    <dbReference type="NCBI Taxonomy" id="77007"/>
    <lineage>
        <taxon>Bacteria</taxon>
        <taxon>Pseudomonadati</taxon>
        <taxon>Pseudomonadota</taxon>
        <taxon>Gammaproteobacteria</taxon>
        <taxon>Chromatiales</taxon>
        <taxon>Chromatiaceae</taxon>
        <taxon>Thiorhodovibrio</taxon>
    </lineage>
</organism>